<evidence type="ECO:0000256" key="3">
    <source>
        <dbReference type="ARBA" id="ARBA00022670"/>
    </source>
</evidence>
<dbReference type="Gene3D" id="1.10.1380.10">
    <property type="entry name" value="Neutral endopeptidase , domain2"/>
    <property type="match status" value="1"/>
</dbReference>
<dbReference type="CDD" id="cd08662">
    <property type="entry name" value="M13"/>
    <property type="match status" value="1"/>
</dbReference>
<keyword evidence="12" id="KW-1185">Reference proteome</keyword>
<dbReference type="InterPro" id="IPR018497">
    <property type="entry name" value="Peptidase_M13_C"/>
</dbReference>
<keyword evidence="7" id="KW-0482">Metalloprotease</keyword>
<evidence type="ECO:0000313" key="11">
    <source>
        <dbReference type="EMBL" id="MBB5191866.1"/>
    </source>
</evidence>
<dbReference type="InterPro" id="IPR000718">
    <property type="entry name" value="Peptidase_M13"/>
</dbReference>
<gene>
    <name evidence="11" type="ORF">HNQ50_002596</name>
</gene>
<evidence type="ECO:0000313" key="12">
    <source>
        <dbReference type="Proteomes" id="UP000543030"/>
    </source>
</evidence>
<dbReference type="GO" id="GO:0016485">
    <property type="term" value="P:protein processing"/>
    <property type="evidence" value="ECO:0007669"/>
    <property type="project" value="TreeGrafter"/>
</dbReference>
<dbReference type="Gene3D" id="3.40.390.10">
    <property type="entry name" value="Collagenase (Catalytic Domain)"/>
    <property type="match status" value="1"/>
</dbReference>
<evidence type="ECO:0000256" key="5">
    <source>
        <dbReference type="ARBA" id="ARBA00022801"/>
    </source>
</evidence>
<keyword evidence="4" id="KW-0479">Metal-binding</keyword>
<feature type="chain" id="PRO_5032986010" evidence="8">
    <location>
        <begin position="22"/>
        <end position="670"/>
    </location>
</feature>
<dbReference type="Pfam" id="PF01431">
    <property type="entry name" value="Peptidase_M13"/>
    <property type="match status" value="1"/>
</dbReference>
<dbReference type="InterPro" id="IPR024079">
    <property type="entry name" value="MetalloPept_cat_dom_sf"/>
</dbReference>
<feature type="domain" description="Peptidase M13 C-terminal" evidence="9">
    <location>
        <begin position="466"/>
        <end position="667"/>
    </location>
</feature>
<dbReference type="AlphaFoldDB" id="A0A840RHR2"/>
<keyword evidence="5 11" id="KW-0378">Hydrolase</keyword>
<feature type="signal peptide" evidence="8">
    <location>
        <begin position="1"/>
        <end position="21"/>
    </location>
</feature>
<comment type="cofactor">
    <cofactor evidence="1">
        <name>Zn(2+)</name>
        <dbReference type="ChEBI" id="CHEBI:29105"/>
    </cofactor>
</comment>
<proteinExistence type="inferred from homology"/>
<dbReference type="EMBL" id="JACHHN010000004">
    <property type="protein sequence ID" value="MBB5191866.1"/>
    <property type="molecule type" value="Genomic_DNA"/>
</dbReference>
<keyword evidence="3" id="KW-0645">Protease</keyword>
<dbReference type="GO" id="GO:0046872">
    <property type="term" value="F:metal ion binding"/>
    <property type="evidence" value="ECO:0007669"/>
    <property type="project" value="UniProtKB-KW"/>
</dbReference>
<dbReference type="Proteomes" id="UP000543030">
    <property type="component" value="Unassembled WGS sequence"/>
</dbReference>
<name>A0A840RHR2_9NEIS</name>
<comment type="similarity">
    <text evidence="2">Belongs to the peptidase M13 family.</text>
</comment>
<dbReference type="InterPro" id="IPR042089">
    <property type="entry name" value="Peptidase_M13_dom_2"/>
</dbReference>
<evidence type="ECO:0000259" key="10">
    <source>
        <dbReference type="Pfam" id="PF05649"/>
    </source>
</evidence>
<dbReference type="EC" id="3.4.24.-" evidence="11"/>
<evidence type="ECO:0000256" key="1">
    <source>
        <dbReference type="ARBA" id="ARBA00001947"/>
    </source>
</evidence>
<dbReference type="PANTHER" id="PTHR11733">
    <property type="entry name" value="ZINC METALLOPROTEASE FAMILY M13 NEPRILYSIN-RELATED"/>
    <property type="match status" value="1"/>
</dbReference>
<organism evidence="11 12">
    <name type="scientific">Silvimonas terrae</name>
    <dbReference type="NCBI Taxonomy" id="300266"/>
    <lineage>
        <taxon>Bacteria</taxon>
        <taxon>Pseudomonadati</taxon>
        <taxon>Pseudomonadota</taxon>
        <taxon>Betaproteobacteria</taxon>
        <taxon>Neisseriales</taxon>
        <taxon>Chitinibacteraceae</taxon>
        <taxon>Silvimonas</taxon>
    </lineage>
</organism>
<dbReference type="GO" id="GO:0005886">
    <property type="term" value="C:plasma membrane"/>
    <property type="evidence" value="ECO:0007669"/>
    <property type="project" value="TreeGrafter"/>
</dbReference>
<reference evidence="11 12" key="1">
    <citation type="submission" date="2020-08" db="EMBL/GenBank/DDBJ databases">
        <title>Genomic Encyclopedia of Type Strains, Phase IV (KMG-IV): sequencing the most valuable type-strain genomes for metagenomic binning, comparative biology and taxonomic classification.</title>
        <authorList>
            <person name="Goeker M."/>
        </authorList>
    </citation>
    <scope>NUCLEOTIDE SEQUENCE [LARGE SCALE GENOMIC DNA]</scope>
    <source>
        <strain evidence="11 12">DSM 18233</strain>
    </source>
</reference>
<keyword evidence="6" id="KW-0862">Zinc</keyword>
<accession>A0A840RHR2</accession>
<evidence type="ECO:0000256" key="8">
    <source>
        <dbReference type="SAM" id="SignalP"/>
    </source>
</evidence>
<dbReference type="RefSeq" id="WP_184101264.1">
    <property type="nucleotide sequence ID" value="NZ_JACHHN010000004.1"/>
</dbReference>
<dbReference type="Pfam" id="PF05649">
    <property type="entry name" value="Peptidase_M13_N"/>
    <property type="match status" value="1"/>
</dbReference>
<dbReference type="SUPFAM" id="SSF55486">
    <property type="entry name" value="Metalloproteases ('zincins'), catalytic domain"/>
    <property type="match status" value="1"/>
</dbReference>
<evidence type="ECO:0000256" key="6">
    <source>
        <dbReference type="ARBA" id="ARBA00022833"/>
    </source>
</evidence>
<sequence>MKHFKLAALTGALLLALQAHAAPVSGIDFTNFDKSVRVQDDIYLHTNGTWVKNTAIPDDKPYWGAFFELREESLKRSRKILEAAAANKSATGDERKIGDFYTSYMDEVTIEKRGTTPVKPLLARIDQINTPADVVRYMGEVQPNPGPQPMNISVEINPKDSTHYFPGAGQGGLALPDRDYYLIDDARFVAARTAYQTYLTRLFTLTGEKDAEAQARAVIALETALAKAQWSKVENRDPLKTYNKLNVAALQKLSPGFDWAVFLEASGFGKVAEVDLAQPSYATELGKLIQSQPVAVWRAYFKAHQLDAVARLLPKDFSDASFQFHSVALSGTPKEPPRWQRAVTAADWGLGEAVGKEYVAQYFPAEYKARMQELVGNLMKAYAQSIEQLTWMTPETKKAAENKLAHYALKIGYPDKWRDYSALEIKPDDLFGNYQRAAQFEYKRELARLNEPVDRTEWGMTPQTVNAYYNPAQNEIVFPAAILQPPFFNMAADDAANYGAIGAVIGHEISHGFDDQGSHFDAVGNLNDWWTPEDRQRFTALTDKLVAQYNAYEPLPGQHVNGQLTLGENIADNSGLQVAYKAYHLALGGKTAPVIDGLTGDQRFFLAFAQVWRGKVRDAYQLQLIKSDPHSPGRYRAIGATENNDAFYSAFDVKPTDKMYKAPEQRIHIW</sequence>
<feature type="domain" description="Peptidase M13 N-terminal" evidence="10">
    <location>
        <begin position="39"/>
        <end position="414"/>
    </location>
</feature>
<keyword evidence="8" id="KW-0732">Signal</keyword>
<dbReference type="PANTHER" id="PTHR11733:SF167">
    <property type="entry name" value="FI17812P1-RELATED"/>
    <property type="match status" value="1"/>
</dbReference>
<comment type="caution">
    <text evidence="11">The sequence shown here is derived from an EMBL/GenBank/DDBJ whole genome shotgun (WGS) entry which is preliminary data.</text>
</comment>
<dbReference type="InterPro" id="IPR008753">
    <property type="entry name" value="Peptidase_M13_N"/>
</dbReference>
<evidence type="ECO:0000256" key="4">
    <source>
        <dbReference type="ARBA" id="ARBA00022723"/>
    </source>
</evidence>
<dbReference type="PRINTS" id="PR00786">
    <property type="entry name" value="NEPRILYSIN"/>
</dbReference>
<dbReference type="PROSITE" id="PS51885">
    <property type="entry name" value="NEPRILYSIN"/>
    <property type="match status" value="1"/>
</dbReference>
<evidence type="ECO:0000259" key="9">
    <source>
        <dbReference type="Pfam" id="PF01431"/>
    </source>
</evidence>
<evidence type="ECO:0000256" key="7">
    <source>
        <dbReference type="ARBA" id="ARBA00023049"/>
    </source>
</evidence>
<protein>
    <submittedName>
        <fullName evidence="11">Putative endopeptidase</fullName>
        <ecNumber evidence="11">3.4.24.-</ecNumber>
    </submittedName>
</protein>
<dbReference type="GO" id="GO:0004222">
    <property type="term" value="F:metalloendopeptidase activity"/>
    <property type="evidence" value="ECO:0007669"/>
    <property type="project" value="InterPro"/>
</dbReference>
<evidence type="ECO:0000256" key="2">
    <source>
        <dbReference type="ARBA" id="ARBA00007357"/>
    </source>
</evidence>